<dbReference type="InterPro" id="IPR050740">
    <property type="entry name" value="Aldehyde_DH_Superfamily"/>
</dbReference>
<proteinExistence type="inferred from homology"/>
<evidence type="ECO:0000256" key="3">
    <source>
        <dbReference type="PROSITE-ProRule" id="PRU10007"/>
    </source>
</evidence>
<dbReference type="RefSeq" id="WP_130506796.1">
    <property type="nucleotide sequence ID" value="NZ_SHLC01000001.1"/>
</dbReference>
<dbReference type="EMBL" id="SHLC01000001">
    <property type="protein sequence ID" value="RZU66626.1"/>
    <property type="molecule type" value="Genomic_DNA"/>
</dbReference>
<feature type="active site" evidence="3">
    <location>
        <position position="270"/>
    </location>
</feature>
<gene>
    <name evidence="6" type="ORF">EV379_2989</name>
</gene>
<dbReference type="InterPro" id="IPR029510">
    <property type="entry name" value="Ald_DH_CS_GLU"/>
</dbReference>
<dbReference type="FunFam" id="3.40.605.10:FF:000007">
    <property type="entry name" value="NAD/NADP-dependent betaine aldehyde dehydrogenase"/>
    <property type="match status" value="1"/>
</dbReference>
<dbReference type="SUPFAM" id="SSF53720">
    <property type="entry name" value="ALDH-like"/>
    <property type="match status" value="1"/>
</dbReference>
<dbReference type="PANTHER" id="PTHR43353:SF5">
    <property type="entry name" value="SUCCINATE-SEMIALDEHYDE DEHYDROGENASE, MITOCHONDRIAL"/>
    <property type="match status" value="1"/>
</dbReference>
<accession>A0A4V2GB32</accession>
<name>A0A4V2GB32_9MICO</name>
<keyword evidence="2 4" id="KW-0560">Oxidoreductase</keyword>
<dbReference type="InterPro" id="IPR016161">
    <property type="entry name" value="Ald_DH/histidinol_DH"/>
</dbReference>
<dbReference type="InterPro" id="IPR016162">
    <property type="entry name" value="Ald_DH_N"/>
</dbReference>
<comment type="similarity">
    <text evidence="1 4">Belongs to the aldehyde dehydrogenase family.</text>
</comment>
<dbReference type="Gene3D" id="3.40.605.10">
    <property type="entry name" value="Aldehyde Dehydrogenase, Chain A, domain 1"/>
    <property type="match status" value="1"/>
</dbReference>
<dbReference type="FunFam" id="3.40.605.10:FF:000026">
    <property type="entry name" value="Aldehyde dehydrogenase, putative"/>
    <property type="match status" value="1"/>
</dbReference>
<dbReference type="Gene3D" id="3.40.309.10">
    <property type="entry name" value="Aldehyde Dehydrogenase, Chain A, domain 2"/>
    <property type="match status" value="1"/>
</dbReference>
<sequence>MTQTTTLAVPAELTATELELLARVPDGLYIDGQWQAGSGEQITVTDPSTGTVIKRIANADAADGMRALDAAVAASESWAATAPRVRAEILRRAFDLLQERKNDFALLMTMEMGKPLSEALGEVAYGGEFLRWFSEEAVRISGRYGQNPEGTGTMVVSQRPVGPCFLITPWNFPLAMATRKVAPALAAGCTVVIKPAELTPLTTLLFVQLLEDAGVPAGVVNVITTSTSSAVSGPIIADPRLRKLSFTGSTAVGQRLIQQAAQGVLRTSMELGGNAPFVVFEDADLDKAVDGAMLAKFRNIGQACTAANRFIVHESVAAEFTERLADRVRALAMGRGTETGVSIGPLVSEKAVSETAALVADAVERGAELVIGGRRPEGPGSFFEPTVLAGVQPGSDILSNEIFGPVVGITTFSDEAEAVRLANDTEYGLISYVFTQDVARGHRMIEKLDTGMMGLNTGLVSNAAAPFGGVKQSGLGREGGLEGIHEYLSTKYTLIPAS</sequence>
<dbReference type="FunFam" id="3.40.309.10:FF:000004">
    <property type="entry name" value="Succinate-semialdehyde dehydrogenase I"/>
    <property type="match status" value="1"/>
</dbReference>
<dbReference type="AlphaFoldDB" id="A0A4V2GB32"/>
<dbReference type="InterPro" id="IPR015590">
    <property type="entry name" value="Aldehyde_DH_dom"/>
</dbReference>
<dbReference type="PANTHER" id="PTHR43353">
    <property type="entry name" value="SUCCINATE-SEMIALDEHYDE DEHYDROGENASE, MITOCHONDRIAL"/>
    <property type="match status" value="1"/>
</dbReference>
<dbReference type="Proteomes" id="UP000291483">
    <property type="component" value="Unassembled WGS sequence"/>
</dbReference>
<dbReference type="CDD" id="cd07103">
    <property type="entry name" value="ALDH_F5_SSADH_GabD"/>
    <property type="match status" value="1"/>
</dbReference>
<dbReference type="PROSITE" id="PS00687">
    <property type="entry name" value="ALDEHYDE_DEHYDR_GLU"/>
    <property type="match status" value="1"/>
</dbReference>
<evidence type="ECO:0000256" key="2">
    <source>
        <dbReference type="ARBA" id="ARBA00023002"/>
    </source>
</evidence>
<reference evidence="6 7" key="1">
    <citation type="submission" date="2019-02" db="EMBL/GenBank/DDBJ databases">
        <title>Sequencing the genomes of 1000 actinobacteria strains.</title>
        <authorList>
            <person name="Klenk H.-P."/>
        </authorList>
    </citation>
    <scope>NUCLEOTIDE SEQUENCE [LARGE SCALE GENOMIC DNA]</scope>
    <source>
        <strain evidence="6 7">DSM 18319</strain>
    </source>
</reference>
<feature type="domain" description="Aldehyde dehydrogenase" evidence="5">
    <location>
        <begin position="34"/>
        <end position="492"/>
    </location>
</feature>
<dbReference type="InterPro" id="IPR016163">
    <property type="entry name" value="Ald_DH_C"/>
</dbReference>
<dbReference type="Pfam" id="PF00171">
    <property type="entry name" value="Aldedh"/>
    <property type="match status" value="1"/>
</dbReference>
<evidence type="ECO:0000313" key="7">
    <source>
        <dbReference type="Proteomes" id="UP000291483"/>
    </source>
</evidence>
<evidence type="ECO:0000256" key="1">
    <source>
        <dbReference type="ARBA" id="ARBA00009986"/>
    </source>
</evidence>
<evidence type="ECO:0000256" key="4">
    <source>
        <dbReference type="RuleBase" id="RU003345"/>
    </source>
</evidence>
<dbReference type="GO" id="GO:0009450">
    <property type="term" value="P:gamma-aminobutyric acid catabolic process"/>
    <property type="evidence" value="ECO:0007669"/>
    <property type="project" value="TreeGrafter"/>
</dbReference>
<protein>
    <submittedName>
        <fullName evidence="6">Succinate semialdehyde dehydrogenase</fullName>
    </submittedName>
</protein>
<organism evidence="6 7">
    <name type="scientific">Microterricola gilva</name>
    <dbReference type="NCBI Taxonomy" id="393267"/>
    <lineage>
        <taxon>Bacteria</taxon>
        <taxon>Bacillati</taxon>
        <taxon>Actinomycetota</taxon>
        <taxon>Actinomycetes</taxon>
        <taxon>Micrococcales</taxon>
        <taxon>Microbacteriaceae</taxon>
        <taxon>Microterricola</taxon>
    </lineage>
</organism>
<dbReference type="OrthoDB" id="6882680at2"/>
<evidence type="ECO:0000259" key="5">
    <source>
        <dbReference type="Pfam" id="PF00171"/>
    </source>
</evidence>
<evidence type="ECO:0000313" key="6">
    <source>
        <dbReference type="EMBL" id="RZU66626.1"/>
    </source>
</evidence>
<comment type="caution">
    <text evidence="6">The sequence shown here is derived from an EMBL/GenBank/DDBJ whole genome shotgun (WGS) entry which is preliminary data.</text>
</comment>
<keyword evidence="7" id="KW-1185">Reference proteome</keyword>
<dbReference type="GO" id="GO:0004777">
    <property type="term" value="F:succinate-semialdehyde dehydrogenase (NAD+) activity"/>
    <property type="evidence" value="ECO:0007669"/>
    <property type="project" value="TreeGrafter"/>
</dbReference>